<reference evidence="12" key="1">
    <citation type="submission" date="2017-09" db="EMBL/GenBank/DDBJ databases">
        <title>Depth-based differentiation of microbial function through sediment-hosted aquifers and enrichment of novel symbionts in the deep terrestrial subsurface.</title>
        <authorList>
            <person name="Probst A.J."/>
            <person name="Ladd B."/>
            <person name="Jarett J.K."/>
            <person name="Geller-Mcgrath D.E."/>
            <person name="Sieber C.M.K."/>
            <person name="Emerson J.B."/>
            <person name="Anantharaman K."/>
            <person name="Thomas B.C."/>
            <person name="Malmstrom R."/>
            <person name="Stieglmeier M."/>
            <person name="Klingl A."/>
            <person name="Woyke T."/>
            <person name="Ryan C.M."/>
            <person name="Banfield J.F."/>
        </authorList>
    </citation>
    <scope>NUCLEOTIDE SEQUENCE [LARGE SCALE GENOMIC DNA]</scope>
</reference>
<evidence type="ECO:0000256" key="1">
    <source>
        <dbReference type="ARBA" id="ARBA00010605"/>
    </source>
</evidence>
<evidence type="ECO:0000256" key="4">
    <source>
        <dbReference type="ARBA" id="ARBA00022980"/>
    </source>
</evidence>
<dbReference type="Pfam" id="PF01281">
    <property type="entry name" value="Ribosomal_L9_N"/>
    <property type="match status" value="1"/>
</dbReference>
<evidence type="ECO:0000256" key="5">
    <source>
        <dbReference type="ARBA" id="ARBA00023274"/>
    </source>
</evidence>
<comment type="caution">
    <text evidence="11">The sequence shown here is derived from an EMBL/GenBank/DDBJ whole genome shotgun (WGS) entry which is preliminary data.</text>
</comment>
<dbReference type="InterPro" id="IPR020594">
    <property type="entry name" value="Ribosomal_bL9_bac/chp"/>
</dbReference>
<dbReference type="HAMAP" id="MF_00503">
    <property type="entry name" value="Ribosomal_bL9"/>
    <property type="match status" value="1"/>
</dbReference>
<dbReference type="InterPro" id="IPR009027">
    <property type="entry name" value="Ribosomal_bL9/RNase_H1_N"/>
</dbReference>
<dbReference type="PANTHER" id="PTHR21368">
    <property type="entry name" value="50S RIBOSOMAL PROTEIN L9"/>
    <property type="match status" value="1"/>
</dbReference>
<evidence type="ECO:0000256" key="8">
    <source>
        <dbReference type="SAM" id="Coils"/>
    </source>
</evidence>
<dbReference type="Pfam" id="PF03948">
    <property type="entry name" value="Ribosomal_L9_C"/>
    <property type="match status" value="1"/>
</dbReference>
<keyword evidence="3 7" id="KW-0694">RNA-binding</keyword>
<sequence>MKKIMKVILVQDIKNLGKKFNIKDVSDGYARNFLIPKGLVRSANEKNLKELEALKATVAKKEEKLKTQLSKLKKEIEKIEIEFKVAVGEKQQMFASVDESDIKEKIIEKFSSIEQFKEPLNYLKVILEKPIKKLGEHQVEINLGMGVKTKVKIVITPLAMNQPE</sequence>
<keyword evidence="4 7" id="KW-0689">Ribosomal protein</keyword>
<keyword evidence="5 7" id="KW-0687">Ribonucleoprotein</keyword>
<name>A0A2M7B7S2_9BACT</name>
<evidence type="ECO:0000313" key="11">
    <source>
        <dbReference type="EMBL" id="PIU99133.1"/>
    </source>
</evidence>
<dbReference type="Proteomes" id="UP000230131">
    <property type="component" value="Unassembled WGS sequence"/>
</dbReference>
<dbReference type="InterPro" id="IPR020070">
    <property type="entry name" value="Ribosomal_bL9_N"/>
</dbReference>
<organism evidence="11 12">
    <name type="scientific">Candidatus Wolfebacteria bacterium CG03_land_8_20_14_0_80_36_15</name>
    <dbReference type="NCBI Taxonomy" id="1975067"/>
    <lineage>
        <taxon>Bacteria</taxon>
        <taxon>Candidatus Wolfeibacteriota</taxon>
    </lineage>
</organism>
<feature type="domain" description="Large ribosomal subunit protein bL9 C-terminal" evidence="10">
    <location>
        <begin position="69"/>
        <end position="156"/>
    </location>
</feature>
<dbReference type="InterPro" id="IPR036935">
    <property type="entry name" value="Ribosomal_bL9_N_sf"/>
</dbReference>
<evidence type="ECO:0000256" key="2">
    <source>
        <dbReference type="ARBA" id="ARBA00022730"/>
    </source>
</evidence>
<dbReference type="Gene3D" id="3.40.5.10">
    <property type="entry name" value="Ribosomal protein L9, N-terminal domain"/>
    <property type="match status" value="1"/>
</dbReference>
<dbReference type="NCBIfam" id="TIGR00158">
    <property type="entry name" value="L9"/>
    <property type="match status" value="1"/>
</dbReference>
<comment type="similarity">
    <text evidence="1 7">Belongs to the bacterial ribosomal protein bL9 family.</text>
</comment>
<accession>A0A2M7B7S2</accession>
<feature type="coiled-coil region" evidence="8">
    <location>
        <begin position="44"/>
        <end position="89"/>
    </location>
</feature>
<dbReference type="InterPro" id="IPR000244">
    <property type="entry name" value="Ribosomal_bL9"/>
</dbReference>
<dbReference type="SUPFAM" id="SSF55658">
    <property type="entry name" value="L9 N-domain-like"/>
    <property type="match status" value="1"/>
</dbReference>
<dbReference type="InterPro" id="IPR020069">
    <property type="entry name" value="Ribosomal_bL9_C"/>
</dbReference>
<keyword evidence="2 7" id="KW-0699">rRNA-binding</keyword>
<dbReference type="GO" id="GO:0019843">
    <property type="term" value="F:rRNA binding"/>
    <property type="evidence" value="ECO:0007669"/>
    <property type="project" value="UniProtKB-UniRule"/>
</dbReference>
<dbReference type="AlphaFoldDB" id="A0A2M7B7S2"/>
<dbReference type="GO" id="GO:0005840">
    <property type="term" value="C:ribosome"/>
    <property type="evidence" value="ECO:0007669"/>
    <property type="project" value="UniProtKB-KW"/>
</dbReference>
<dbReference type="EMBL" id="PEVH01000046">
    <property type="protein sequence ID" value="PIU99133.1"/>
    <property type="molecule type" value="Genomic_DNA"/>
</dbReference>
<gene>
    <name evidence="7 11" type="primary">rplI</name>
    <name evidence="11" type="ORF">COS59_01425</name>
</gene>
<dbReference type="GO" id="GO:0006412">
    <property type="term" value="P:translation"/>
    <property type="evidence" value="ECO:0007669"/>
    <property type="project" value="UniProtKB-UniRule"/>
</dbReference>
<dbReference type="GO" id="GO:1990904">
    <property type="term" value="C:ribonucleoprotein complex"/>
    <property type="evidence" value="ECO:0007669"/>
    <property type="project" value="UniProtKB-KW"/>
</dbReference>
<evidence type="ECO:0000313" key="12">
    <source>
        <dbReference type="Proteomes" id="UP000230131"/>
    </source>
</evidence>
<dbReference type="InterPro" id="IPR036791">
    <property type="entry name" value="Ribosomal_bL9_C_sf"/>
</dbReference>
<evidence type="ECO:0000259" key="10">
    <source>
        <dbReference type="Pfam" id="PF03948"/>
    </source>
</evidence>
<evidence type="ECO:0000256" key="6">
    <source>
        <dbReference type="ARBA" id="ARBA00035292"/>
    </source>
</evidence>
<evidence type="ECO:0000256" key="7">
    <source>
        <dbReference type="HAMAP-Rule" id="MF_00503"/>
    </source>
</evidence>
<feature type="domain" description="Ribosomal protein L9" evidence="9">
    <location>
        <begin position="5"/>
        <end position="51"/>
    </location>
</feature>
<evidence type="ECO:0000256" key="3">
    <source>
        <dbReference type="ARBA" id="ARBA00022884"/>
    </source>
</evidence>
<dbReference type="Gene3D" id="3.10.430.100">
    <property type="entry name" value="Ribosomal protein L9, C-terminal domain"/>
    <property type="match status" value="1"/>
</dbReference>
<comment type="function">
    <text evidence="7">Binds to the 23S rRNA.</text>
</comment>
<proteinExistence type="inferred from homology"/>
<evidence type="ECO:0000259" key="9">
    <source>
        <dbReference type="Pfam" id="PF01281"/>
    </source>
</evidence>
<protein>
    <recommendedName>
        <fullName evidence="6 7">Large ribosomal subunit protein bL9</fullName>
    </recommendedName>
</protein>
<dbReference type="SUPFAM" id="SSF55653">
    <property type="entry name" value="Ribosomal protein L9 C-domain"/>
    <property type="match status" value="1"/>
</dbReference>
<dbReference type="GO" id="GO:0003735">
    <property type="term" value="F:structural constituent of ribosome"/>
    <property type="evidence" value="ECO:0007669"/>
    <property type="project" value="InterPro"/>
</dbReference>
<keyword evidence="8" id="KW-0175">Coiled coil</keyword>